<reference evidence="4" key="2">
    <citation type="submission" date="2019-11" db="UniProtKB">
        <authorList>
            <consortium name="WormBaseParasite"/>
        </authorList>
    </citation>
    <scope>IDENTIFICATION</scope>
</reference>
<dbReference type="OrthoDB" id="5978493at2759"/>
<proteinExistence type="predicted"/>
<dbReference type="InterPro" id="IPR035892">
    <property type="entry name" value="C2_domain_sf"/>
</dbReference>
<dbReference type="AlphaFoldDB" id="A0A0R3U9T3"/>
<dbReference type="STRING" id="53468.A0A0R3U9T3"/>
<evidence type="ECO:0000313" key="3">
    <source>
        <dbReference type="Proteomes" id="UP000267029"/>
    </source>
</evidence>
<accession>A0A0R3U9T3</accession>
<dbReference type="PANTHER" id="PTHR46129:SF2">
    <property type="entry name" value="SYNAPTOTAGMIN 14, ISOFORM D"/>
    <property type="match status" value="1"/>
</dbReference>
<dbReference type="EMBL" id="UXSR01000926">
    <property type="protein sequence ID" value="VDD77679.1"/>
    <property type="molecule type" value="Genomic_DNA"/>
</dbReference>
<dbReference type="WBParaSite" id="MCU_011470-RA">
    <property type="protein sequence ID" value="MCU_011470-RA"/>
    <property type="gene ID" value="MCU_011470"/>
</dbReference>
<feature type="domain" description="C2" evidence="1">
    <location>
        <begin position="9"/>
        <end position="91"/>
    </location>
</feature>
<dbReference type="Gene3D" id="2.60.40.150">
    <property type="entry name" value="C2 domain"/>
    <property type="match status" value="1"/>
</dbReference>
<organism evidence="2 3">
    <name type="scientific">Mesocestoides corti</name>
    <name type="common">Flatworm</name>
    <dbReference type="NCBI Taxonomy" id="53468"/>
    <lineage>
        <taxon>Eukaryota</taxon>
        <taxon>Metazoa</taxon>
        <taxon>Spiralia</taxon>
        <taxon>Lophotrochozoa</taxon>
        <taxon>Platyhelminthes</taxon>
        <taxon>Cestoda</taxon>
        <taxon>Eucestoda</taxon>
        <taxon>Cyclophyllidea</taxon>
        <taxon>Mesocestoididae</taxon>
        <taxon>Mesocestoides</taxon>
    </lineage>
</organism>
<reference evidence="2 3" key="1">
    <citation type="submission" date="2018-10" db="EMBL/GenBank/DDBJ databases">
        <authorList>
            <consortium name="Pathogen Informatics"/>
        </authorList>
    </citation>
    <scope>NUCLEOTIDE SEQUENCE [LARGE SCALE GENOMIC DNA]</scope>
</reference>
<gene>
    <name evidence="2" type="ORF">MCOS_LOCUS3682</name>
</gene>
<evidence type="ECO:0000313" key="2">
    <source>
        <dbReference type="EMBL" id="VDD77679.1"/>
    </source>
</evidence>
<dbReference type="InterPro" id="IPR043541">
    <property type="entry name" value="SYT14/14L/16"/>
</dbReference>
<dbReference type="GO" id="GO:0005543">
    <property type="term" value="F:phospholipid binding"/>
    <property type="evidence" value="ECO:0007669"/>
    <property type="project" value="TreeGrafter"/>
</dbReference>
<dbReference type="Proteomes" id="UP000267029">
    <property type="component" value="Unassembled WGS sequence"/>
</dbReference>
<dbReference type="Pfam" id="PF00168">
    <property type="entry name" value="C2"/>
    <property type="match status" value="1"/>
</dbReference>
<evidence type="ECO:0000259" key="1">
    <source>
        <dbReference type="Pfam" id="PF00168"/>
    </source>
</evidence>
<name>A0A0R3U9T3_MESCO</name>
<evidence type="ECO:0000313" key="4">
    <source>
        <dbReference type="WBParaSite" id="MCU_011470-RA"/>
    </source>
</evidence>
<dbReference type="SUPFAM" id="SSF49562">
    <property type="entry name" value="C2 domain (Calcium/lipid-binding domain, CaLB)"/>
    <property type="match status" value="1"/>
</dbReference>
<dbReference type="InterPro" id="IPR000008">
    <property type="entry name" value="C2_dom"/>
</dbReference>
<keyword evidence="3" id="KW-1185">Reference proteome</keyword>
<dbReference type="PANTHER" id="PTHR46129">
    <property type="entry name" value="SYNAPTOTAGMIN 14, ISOFORM D"/>
    <property type="match status" value="1"/>
</dbReference>
<sequence length="111" mass="12803">MCFYIEAHVALTLVSASGEKITSSHTHDVKLSTNTEFGERFAFDMSSLNPREVTLFVRVFQKHHVHKNECLGWFAIGSKNTGEEERSHWNEMLQAQGQEITRWHVLNENLT</sequence>
<protein>
    <submittedName>
        <fullName evidence="4">C2 domain-containing protein</fullName>
    </submittedName>
</protein>